<dbReference type="EMBL" id="OX596092">
    <property type="protein sequence ID" value="CAN0563088.1"/>
    <property type="molecule type" value="Genomic_DNA"/>
</dbReference>
<protein>
    <submittedName>
        <fullName evidence="1">Uncharacterized protein</fullName>
    </submittedName>
</protein>
<evidence type="ECO:0000313" key="2">
    <source>
        <dbReference type="Proteomes" id="UP001162501"/>
    </source>
</evidence>
<sequence>MVMVQRGSDQLVDTSNGLAVREVESASSAFWCQAVRGLRVCGQRATNLSYVVGVSASAESSETVSRVPPEGELGPAPRLPSCFLTAPSLFCTPPFPGRQQFEPACWNSGKVVEAE</sequence>
<accession>A0AC60A6Z6</accession>
<reference evidence="1" key="2">
    <citation type="submission" date="2025-03" db="EMBL/GenBank/DDBJ databases">
        <authorList>
            <consortium name="ELIXIR-Norway"/>
            <consortium name="Elixir Norway"/>
        </authorList>
    </citation>
    <scope>NUCLEOTIDE SEQUENCE</scope>
</reference>
<proteinExistence type="predicted"/>
<name>A0AC60A6Z6_RANTA</name>
<evidence type="ECO:0000313" key="1">
    <source>
        <dbReference type="EMBL" id="CAN0563088.1"/>
    </source>
</evidence>
<organism evidence="1 2">
    <name type="scientific">Rangifer tarandus platyrhynchus</name>
    <name type="common">Svalbard reindeer</name>
    <dbReference type="NCBI Taxonomy" id="3082113"/>
    <lineage>
        <taxon>Eukaryota</taxon>
        <taxon>Metazoa</taxon>
        <taxon>Chordata</taxon>
        <taxon>Craniata</taxon>
        <taxon>Vertebrata</taxon>
        <taxon>Euteleostomi</taxon>
        <taxon>Mammalia</taxon>
        <taxon>Eutheria</taxon>
        <taxon>Laurasiatheria</taxon>
        <taxon>Artiodactyla</taxon>
        <taxon>Ruminantia</taxon>
        <taxon>Pecora</taxon>
        <taxon>Cervidae</taxon>
        <taxon>Odocoileinae</taxon>
        <taxon>Rangifer</taxon>
    </lineage>
</organism>
<dbReference type="Proteomes" id="UP001162501">
    <property type="component" value="Chromosome 8"/>
</dbReference>
<reference evidence="1" key="1">
    <citation type="submission" date="2023-05" db="EMBL/GenBank/DDBJ databases">
        <authorList>
            <consortium name="ELIXIR-Norway"/>
        </authorList>
    </citation>
    <scope>NUCLEOTIDE SEQUENCE</scope>
</reference>
<gene>
    <name evidence="1" type="ORF">MRATA1EN22A_LOCUS27462</name>
</gene>